<dbReference type="EMBL" id="BBNY01000090">
    <property type="protein sequence ID" value="GAL90906.1"/>
    <property type="molecule type" value="Genomic_DNA"/>
</dbReference>
<dbReference type="Proteomes" id="UP000030184">
    <property type="component" value="Unassembled WGS sequence"/>
</dbReference>
<name>A0A090W340_9FLAO</name>
<accession>A0A090W340</accession>
<organism evidence="1 3">
    <name type="scientific">Jejuia pallidilutea</name>
    <dbReference type="NCBI Taxonomy" id="504487"/>
    <lineage>
        <taxon>Bacteria</taxon>
        <taxon>Pseudomonadati</taxon>
        <taxon>Bacteroidota</taxon>
        <taxon>Flavobacteriia</taxon>
        <taxon>Flavobacteriales</taxon>
        <taxon>Flavobacteriaceae</taxon>
        <taxon>Jejuia</taxon>
    </lineage>
</organism>
<evidence type="ECO:0000313" key="3">
    <source>
        <dbReference type="Proteomes" id="UP000029646"/>
    </source>
</evidence>
<evidence type="ECO:0000313" key="1">
    <source>
        <dbReference type="EMBL" id="GAL69879.1"/>
    </source>
</evidence>
<dbReference type="Proteomes" id="UP000029646">
    <property type="component" value="Unassembled WGS sequence"/>
</dbReference>
<dbReference type="EMBL" id="BBNS01000003">
    <property type="protein sequence ID" value="GAL69879.1"/>
    <property type="molecule type" value="Genomic_DNA"/>
</dbReference>
<protein>
    <submittedName>
        <fullName evidence="1">Uncharacterized protein</fullName>
    </submittedName>
</protein>
<evidence type="ECO:0000313" key="4">
    <source>
        <dbReference type="Proteomes" id="UP000030184"/>
    </source>
</evidence>
<comment type="caution">
    <text evidence="1">The sequence shown here is derived from an EMBL/GenBank/DDBJ whole genome shotgun (WGS) entry which is preliminary data.</text>
</comment>
<evidence type="ECO:0000313" key="2">
    <source>
        <dbReference type="EMBL" id="GAL90906.1"/>
    </source>
</evidence>
<gene>
    <name evidence="1" type="ORF">JCM19302_774</name>
    <name evidence="2" type="ORF">JCM19538_964</name>
</gene>
<keyword evidence="4" id="KW-1185">Reference proteome</keyword>
<proteinExistence type="predicted"/>
<reference evidence="4" key="1">
    <citation type="journal article" date="2014" name="Genome Announc.">
        <title>Draft Genome Sequence of Marine Flavobacterium Jejuia pallidilutea Strain 11shimoA1 and Pigmentation Mutants.</title>
        <authorList>
            <person name="Takatani N."/>
            <person name="Nakanishi M."/>
            <person name="Meirelles P."/>
            <person name="Mino S."/>
            <person name="Suda W."/>
            <person name="Oshima K."/>
            <person name="Hattori M."/>
            <person name="Ohkuma M."/>
            <person name="Hosokawa M."/>
            <person name="Miyashita K."/>
            <person name="Thompson F.L."/>
            <person name="Niwa A."/>
            <person name="Sawabe T."/>
            <person name="Sawabe T."/>
        </authorList>
    </citation>
    <scope>NUCLEOTIDE SEQUENCE [LARGE SCALE GENOMIC DNA]</scope>
    <source>
        <strain evidence="4">JCM 19538</strain>
    </source>
</reference>
<dbReference type="AlphaFoldDB" id="A0A090W340"/>
<sequence length="47" mass="5255">MALTMLTLWLKVFNLKATFKGAPPIFFLSGKTSHSTSPKQTIFDIIL</sequence>